<dbReference type="Pfam" id="PF05406">
    <property type="entry name" value="WGR"/>
    <property type="match status" value="1"/>
</dbReference>
<gene>
    <name evidence="21" type="ORF">GPM918_LOCUS3509</name>
    <name evidence="22" type="ORF">SRO942_LOCUS3517</name>
</gene>
<dbReference type="SUPFAM" id="SSF56399">
    <property type="entry name" value="ADP-ribosylation"/>
    <property type="match status" value="1"/>
</dbReference>
<dbReference type="Gene3D" id="1.20.142.10">
    <property type="entry name" value="Poly(ADP-ribose) polymerase, regulatory domain"/>
    <property type="match status" value="1"/>
</dbReference>
<evidence type="ECO:0000256" key="13">
    <source>
        <dbReference type="ARBA" id="ARBA00024347"/>
    </source>
</evidence>
<feature type="compositionally biased region" description="Low complexity" evidence="16">
    <location>
        <begin position="132"/>
        <end position="143"/>
    </location>
</feature>
<dbReference type="GO" id="GO:0005730">
    <property type="term" value="C:nucleolus"/>
    <property type="evidence" value="ECO:0007669"/>
    <property type="project" value="TreeGrafter"/>
</dbReference>
<dbReference type="SUPFAM" id="SSF142921">
    <property type="entry name" value="WGR domain-like"/>
    <property type="match status" value="1"/>
</dbReference>
<dbReference type="InterPro" id="IPR036616">
    <property type="entry name" value="Poly(ADP-ribose)pol_reg_dom_sf"/>
</dbReference>
<dbReference type="GO" id="GO:0070212">
    <property type="term" value="P:protein poly-ADP-ribosylation"/>
    <property type="evidence" value="ECO:0007669"/>
    <property type="project" value="TreeGrafter"/>
</dbReference>
<dbReference type="SUPFAM" id="SSF117839">
    <property type="entry name" value="WWE domain"/>
    <property type="match status" value="2"/>
</dbReference>
<dbReference type="Pfam" id="PF02877">
    <property type="entry name" value="PARP_reg"/>
    <property type="match status" value="1"/>
</dbReference>
<dbReference type="InterPro" id="IPR004102">
    <property type="entry name" value="Poly(ADP-ribose)pol_reg_dom"/>
</dbReference>
<dbReference type="EC" id="2.4.2.-" evidence="15"/>
<accession>A0A813SWV1</accession>
<feature type="domain" description="PARP catalytic" evidence="18">
    <location>
        <begin position="447"/>
        <end position="667"/>
    </location>
</feature>
<evidence type="ECO:0000313" key="23">
    <source>
        <dbReference type="Proteomes" id="UP000663829"/>
    </source>
</evidence>
<keyword evidence="4" id="KW-0548">Nucleotidyltransferase</keyword>
<dbReference type="PANTHER" id="PTHR10459:SF60">
    <property type="entry name" value="POLY [ADP-RIBOSE] POLYMERASE 2"/>
    <property type="match status" value="1"/>
</dbReference>
<dbReference type="InterPro" id="IPR018123">
    <property type="entry name" value="WWE-dom_subgr"/>
</dbReference>
<dbReference type="InterPro" id="IPR004170">
    <property type="entry name" value="WWE_dom"/>
</dbReference>
<evidence type="ECO:0000256" key="4">
    <source>
        <dbReference type="ARBA" id="ARBA00022695"/>
    </source>
</evidence>
<dbReference type="OrthoDB" id="429950at2759"/>
<dbReference type="Proteomes" id="UP000681722">
    <property type="component" value="Unassembled WGS sequence"/>
</dbReference>
<dbReference type="InterPro" id="IPR036930">
    <property type="entry name" value="WGR_dom_sf"/>
</dbReference>
<evidence type="ECO:0000259" key="19">
    <source>
        <dbReference type="PROSITE" id="PS51060"/>
    </source>
</evidence>
<dbReference type="InterPro" id="IPR008893">
    <property type="entry name" value="WGR_domain"/>
</dbReference>
<evidence type="ECO:0000256" key="15">
    <source>
        <dbReference type="RuleBase" id="RU362114"/>
    </source>
</evidence>
<dbReference type="PROSITE" id="PS51059">
    <property type="entry name" value="PARP_CATALYTIC"/>
    <property type="match status" value="1"/>
</dbReference>
<reference evidence="21" key="1">
    <citation type="submission" date="2021-02" db="EMBL/GenBank/DDBJ databases">
        <authorList>
            <person name="Nowell W R."/>
        </authorList>
    </citation>
    <scope>NUCLEOTIDE SEQUENCE</scope>
</reference>
<dbReference type="PROSITE" id="PS51977">
    <property type="entry name" value="WGR"/>
    <property type="match status" value="1"/>
</dbReference>
<keyword evidence="6" id="KW-0677">Repeat</keyword>
<feature type="region of interest" description="Disordered" evidence="16">
    <location>
        <begin position="129"/>
        <end position="186"/>
    </location>
</feature>
<dbReference type="SUPFAM" id="SSF47587">
    <property type="entry name" value="Domain of poly(ADP-ribose) polymerase"/>
    <property type="match status" value="1"/>
</dbReference>
<dbReference type="Gene3D" id="3.90.228.10">
    <property type="match status" value="1"/>
</dbReference>
<evidence type="ECO:0000259" key="18">
    <source>
        <dbReference type="PROSITE" id="PS51059"/>
    </source>
</evidence>
<keyword evidence="10 15" id="KW-0520">NAD</keyword>
<dbReference type="GO" id="GO:1990404">
    <property type="term" value="F:NAD+-protein mono-ADP-ribosyltransferase activity"/>
    <property type="evidence" value="ECO:0007669"/>
    <property type="project" value="TreeGrafter"/>
</dbReference>
<dbReference type="InterPro" id="IPR050800">
    <property type="entry name" value="ARTD/PARP"/>
</dbReference>
<dbReference type="Gene3D" id="3.30.720.50">
    <property type="match status" value="2"/>
</dbReference>
<dbReference type="CDD" id="cd01437">
    <property type="entry name" value="parp_like"/>
    <property type="match status" value="1"/>
</dbReference>
<keyword evidence="5" id="KW-0479">Metal-binding</keyword>
<keyword evidence="12" id="KW-0539">Nucleus</keyword>
<evidence type="ECO:0000256" key="11">
    <source>
        <dbReference type="ARBA" id="ARBA00023125"/>
    </source>
</evidence>
<dbReference type="Pfam" id="PF02825">
    <property type="entry name" value="WWE"/>
    <property type="match status" value="2"/>
</dbReference>
<organism evidence="21 23">
    <name type="scientific">Didymodactylos carnosus</name>
    <dbReference type="NCBI Taxonomy" id="1234261"/>
    <lineage>
        <taxon>Eukaryota</taxon>
        <taxon>Metazoa</taxon>
        <taxon>Spiralia</taxon>
        <taxon>Gnathifera</taxon>
        <taxon>Rotifera</taxon>
        <taxon>Eurotatoria</taxon>
        <taxon>Bdelloidea</taxon>
        <taxon>Philodinida</taxon>
        <taxon>Philodinidae</taxon>
        <taxon>Didymodactylos</taxon>
    </lineage>
</organism>
<sequence length="667" mass="75421">MTTLSGFSVQWEWEGDKSQWQQYPLEIQKEISDACEGGKKSVEINATDEIKMIIQFDSMVQMNKKTKFQRRIRLCIEIEEKNADVLKQEKTSLPFTVAGRNYKIDLDKMVQTNEATGLERKVHCVKSMAKVPSATTASKPSTSLRSTASAQKRSMEENNVDDESGNVVAKKKKSVSASKSAQNQEKTAMKTITTIAGKVPVDSECTEANTTHVYSEGEDAWDCMLNQPRTVSLNQTLYNFRGRVGKAGQTELKSLGSDLNDAKRTFCKKFSDKTRNDWYHRDTFVKVSEKYDYIKLDFSARDEIEEKKSKTCTEQKPPRVIPDSCLDKRVQELINLICNIQAMEDALLEMKYDAKKAPLGKLSSNQIKAGYSALKEIEACIKENKSNQSLIDACNKYYSRIPHDCGMRTPPIIRSQAQLKTEIELLEALSDIEIAIQTLQIDSDKLNPVDQRYEQLHCDIRPLDETDPVYKIINDYLQSTHTKTHQQYKMEIEQIFEVERENEAEQFNDVGNKMLLWHGSRTTNVAGIISQGLRIAPPEAPMTGYMFGKGVYFADMSSKSANYCYATRNNNTGIVILSEVSLGKTNDLFAADYNAANLPKGTSSVRALGQVASNLKNFITLNGVVVPMGPGEDVKVPNPNLIYNEYIVYDTKQIRMKYLIKLKFLFK</sequence>
<dbReference type="Proteomes" id="UP000663829">
    <property type="component" value="Unassembled WGS sequence"/>
</dbReference>
<evidence type="ECO:0000259" key="17">
    <source>
        <dbReference type="PROSITE" id="PS50918"/>
    </source>
</evidence>
<evidence type="ECO:0000256" key="5">
    <source>
        <dbReference type="ARBA" id="ARBA00022723"/>
    </source>
</evidence>
<evidence type="ECO:0000256" key="12">
    <source>
        <dbReference type="ARBA" id="ARBA00023242"/>
    </source>
</evidence>
<evidence type="ECO:0000256" key="3">
    <source>
        <dbReference type="ARBA" id="ARBA00022679"/>
    </source>
</evidence>
<dbReference type="InterPro" id="IPR012317">
    <property type="entry name" value="Poly(ADP-ribose)pol_cat_dom"/>
</dbReference>
<keyword evidence="11" id="KW-0238">DNA-binding</keyword>
<protein>
    <recommendedName>
        <fullName evidence="15">Poly [ADP-ribose] polymerase</fullName>
        <shortName evidence="15">PARP</shortName>
        <ecNumber evidence="15">2.4.2.-</ecNumber>
    </recommendedName>
</protein>
<evidence type="ECO:0000256" key="7">
    <source>
        <dbReference type="ARBA" id="ARBA00022765"/>
    </source>
</evidence>
<keyword evidence="2 15" id="KW-0328">Glycosyltransferase</keyword>
<dbReference type="AlphaFoldDB" id="A0A813SWV1"/>
<dbReference type="SMART" id="SM00678">
    <property type="entry name" value="WWE"/>
    <property type="match status" value="1"/>
</dbReference>
<dbReference type="GO" id="GO:0003677">
    <property type="term" value="F:DNA binding"/>
    <property type="evidence" value="ECO:0007669"/>
    <property type="project" value="UniProtKB-KW"/>
</dbReference>
<proteinExistence type="inferred from homology"/>
<dbReference type="GO" id="GO:0008270">
    <property type="term" value="F:zinc ion binding"/>
    <property type="evidence" value="ECO:0007669"/>
    <property type="project" value="UniProtKB-KW"/>
</dbReference>
<dbReference type="PROSITE" id="PS51060">
    <property type="entry name" value="PARP_ALPHA_HD"/>
    <property type="match status" value="1"/>
</dbReference>
<keyword evidence="23" id="KW-1185">Reference proteome</keyword>
<dbReference type="FunFam" id="1.20.142.10:FF:000001">
    <property type="entry name" value="Poly [ADP-ribose] polymerase"/>
    <property type="match status" value="1"/>
</dbReference>
<dbReference type="GO" id="GO:0006302">
    <property type="term" value="P:double-strand break repair"/>
    <property type="evidence" value="ECO:0007669"/>
    <property type="project" value="TreeGrafter"/>
</dbReference>
<evidence type="ECO:0000256" key="8">
    <source>
        <dbReference type="ARBA" id="ARBA00022771"/>
    </source>
</evidence>
<dbReference type="Pfam" id="PF00644">
    <property type="entry name" value="PARP"/>
    <property type="match status" value="1"/>
</dbReference>
<evidence type="ECO:0000256" key="6">
    <source>
        <dbReference type="ARBA" id="ARBA00022737"/>
    </source>
</evidence>
<evidence type="ECO:0000256" key="14">
    <source>
        <dbReference type="ARBA" id="ARBA00033987"/>
    </source>
</evidence>
<keyword evidence="8" id="KW-0863">Zinc-finger</keyword>
<keyword evidence="9" id="KW-0862">Zinc</keyword>
<dbReference type="EMBL" id="CAJNOQ010000437">
    <property type="protein sequence ID" value="CAF0800913.1"/>
    <property type="molecule type" value="Genomic_DNA"/>
</dbReference>
<dbReference type="EMBL" id="CAJOBC010000438">
    <property type="protein sequence ID" value="CAF3586075.1"/>
    <property type="molecule type" value="Genomic_DNA"/>
</dbReference>
<keyword evidence="3 15" id="KW-0808">Transferase</keyword>
<keyword evidence="7" id="KW-0013">ADP-ribosylation</keyword>
<evidence type="ECO:0000256" key="9">
    <source>
        <dbReference type="ARBA" id="ARBA00022833"/>
    </source>
</evidence>
<name>A0A813SWV1_9BILA</name>
<feature type="domain" description="WWE" evidence="17">
    <location>
        <begin position="1"/>
        <end position="74"/>
    </location>
</feature>
<feature type="domain" description="WGR" evidence="20">
    <location>
        <begin position="210"/>
        <end position="291"/>
    </location>
</feature>
<comment type="catalytic activity">
    <reaction evidence="14">
        <text>NAD(+) + (ADP-D-ribosyl)n-acceptor = nicotinamide + (ADP-D-ribosyl)n+1-acceptor + H(+).</text>
        <dbReference type="EC" id="2.4.2.30"/>
    </reaction>
</comment>
<evidence type="ECO:0000313" key="21">
    <source>
        <dbReference type="EMBL" id="CAF0800913.1"/>
    </source>
</evidence>
<dbReference type="FunFam" id="3.90.228.10:FF:000002">
    <property type="entry name" value="Poly [ADP-ribose] polymerase"/>
    <property type="match status" value="1"/>
</dbReference>
<comment type="caution">
    <text evidence="21">The sequence shown here is derived from an EMBL/GenBank/DDBJ whole genome shotgun (WGS) entry which is preliminary data.</text>
</comment>
<comment type="similarity">
    <text evidence="13">Belongs to the ARTD/PARP family.</text>
</comment>
<evidence type="ECO:0000256" key="10">
    <source>
        <dbReference type="ARBA" id="ARBA00023027"/>
    </source>
</evidence>
<evidence type="ECO:0000256" key="16">
    <source>
        <dbReference type="SAM" id="MobiDB-lite"/>
    </source>
</evidence>
<dbReference type="PROSITE" id="PS50918">
    <property type="entry name" value="WWE"/>
    <property type="match status" value="1"/>
</dbReference>
<comment type="subcellular location">
    <subcellularLocation>
        <location evidence="1">Nucleus</location>
    </subcellularLocation>
</comment>
<dbReference type="GO" id="GO:0016779">
    <property type="term" value="F:nucleotidyltransferase activity"/>
    <property type="evidence" value="ECO:0007669"/>
    <property type="project" value="UniProtKB-KW"/>
</dbReference>
<evidence type="ECO:0000313" key="22">
    <source>
        <dbReference type="EMBL" id="CAF3586075.1"/>
    </source>
</evidence>
<dbReference type="GO" id="GO:0003950">
    <property type="term" value="F:NAD+ poly-ADP-ribosyltransferase activity"/>
    <property type="evidence" value="ECO:0007669"/>
    <property type="project" value="UniProtKB-UniRule"/>
</dbReference>
<dbReference type="PANTHER" id="PTHR10459">
    <property type="entry name" value="DNA LIGASE"/>
    <property type="match status" value="1"/>
</dbReference>
<evidence type="ECO:0000256" key="2">
    <source>
        <dbReference type="ARBA" id="ARBA00022676"/>
    </source>
</evidence>
<evidence type="ECO:0000256" key="1">
    <source>
        <dbReference type="ARBA" id="ARBA00004123"/>
    </source>
</evidence>
<dbReference type="InterPro" id="IPR037197">
    <property type="entry name" value="WWE_dom_sf"/>
</dbReference>
<dbReference type="SMART" id="SM00773">
    <property type="entry name" value="WGR"/>
    <property type="match status" value="1"/>
</dbReference>
<feature type="domain" description="PARP alpha-helical" evidence="19">
    <location>
        <begin position="323"/>
        <end position="440"/>
    </location>
</feature>
<evidence type="ECO:0000259" key="20">
    <source>
        <dbReference type="PROSITE" id="PS51977"/>
    </source>
</evidence>